<evidence type="ECO:0000313" key="4">
    <source>
        <dbReference type="Proteomes" id="UP000887159"/>
    </source>
</evidence>
<organism evidence="3 4">
    <name type="scientific">Trichonephila clavipes</name>
    <name type="common">Golden silk orbweaver</name>
    <name type="synonym">Nephila clavipes</name>
    <dbReference type="NCBI Taxonomy" id="2585209"/>
    <lineage>
        <taxon>Eukaryota</taxon>
        <taxon>Metazoa</taxon>
        <taxon>Ecdysozoa</taxon>
        <taxon>Arthropoda</taxon>
        <taxon>Chelicerata</taxon>
        <taxon>Arachnida</taxon>
        <taxon>Araneae</taxon>
        <taxon>Araneomorphae</taxon>
        <taxon>Entelegynae</taxon>
        <taxon>Araneoidea</taxon>
        <taxon>Nephilidae</taxon>
        <taxon>Trichonephila</taxon>
    </lineage>
</organism>
<comment type="caution">
    <text evidence="3">The sequence shown here is derived from an EMBL/GenBank/DDBJ whole genome shotgun (WGS) entry which is preliminary data.</text>
</comment>
<dbReference type="InterPro" id="IPR025246">
    <property type="entry name" value="IS30-like_HTH"/>
</dbReference>
<dbReference type="GO" id="GO:0005634">
    <property type="term" value="C:nucleus"/>
    <property type="evidence" value="ECO:0007669"/>
    <property type="project" value="UniProtKB-SubCell"/>
</dbReference>
<gene>
    <name evidence="3" type="primary">NCL1_37574</name>
    <name evidence="3" type="ORF">TNCV_2505181</name>
</gene>
<protein>
    <recommendedName>
        <fullName evidence="2">Transposase IS30-like HTH domain-containing protein</fullName>
    </recommendedName>
</protein>
<dbReference type="Proteomes" id="UP000887159">
    <property type="component" value="Unassembled WGS sequence"/>
</dbReference>
<proteinExistence type="predicted"/>
<dbReference type="AlphaFoldDB" id="A0A8X7BK62"/>
<dbReference type="EMBL" id="BMAU01021422">
    <property type="protein sequence ID" value="GFY34215.1"/>
    <property type="molecule type" value="Genomic_DNA"/>
</dbReference>
<dbReference type="Pfam" id="PF13936">
    <property type="entry name" value="HTH_38"/>
    <property type="match status" value="1"/>
</dbReference>
<dbReference type="InterPro" id="IPR009057">
    <property type="entry name" value="Homeodomain-like_sf"/>
</dbReference>
<accession>A0A8X7BK62</accession>
<evidence type="ECO:0000259" key="2">
    <source>
        <dbReference type="Pfam" id="PF13936"/>
    </source>
</evidence>
<feature type="domain" description="Transposase IS30-like HTH" evidence="2">
    <location>
        <begin position="29"/>
        <end position="68"/>
    </location>
</feature>
<comment type="subcellular location">
    <subcellularLocation>
        <location evidence="1">Nucleus</location>
    </subcellularLocation>
</comment>
<dbReference type="SUPFAM" id="SSF46689">
    <property type="entry name" value="Homeodomain-like"/>
    <property type="match status" value="1"/>
</dbReference>
<reference evidence="3" key="1">
    <citation type="submission" date="2020-08" db="EMBL/GenBank/DDBJ databases">
        <title>Multicomponent nature underlies the extraordinary mechanical properties of spider dragline silk.</title>
        <authorList>
            <person name="Kono N."/>
            <person name="Nakamura H."/>
            <person name="Mori M."/>
            <person name="Yoshida Y."/>
            <person name="Ohtoshi R."/>
            <person name="Malay A.D."/>
            <person name="Moran D.A.P."/>
            <person name="Tomita M."/>
            <person name="Numata K."/>
            <person name="Arakawa K."/>
        </authorList>
    </citation>
    <scope>NUCLEOTIDE SEQUENCE</scope>
</reference>
<evidence type="ECO:0000256" key="1">
    <source>
        <dbReference type="ARBA" id="ARBA00004123"/>
    </source>
</evidence>
<sequence>MKFTTCISGGFFKKRSAMSRRKQRSSFDQVSEFDRGRIVAYRDCGLSFREIGSRVGRNQTTVMRICDRWIQEGMTDRRG</sequence>
<dbReference type="InterPro" id="IPR036388">
    <property type="entry name" value="WH-like_DNA-bd_sf"/>
</dbReference>
<name>A0A8X7BK62_TRICX</name>
<keyword evidence="4" id="KW-1185">Reference proteome</keyword>
<dbReference type="Gene3D" id="1.10.10.10">
    <property type="entry name" value="Winged helix-like DNA-binding domain superfamily/Winged helix DNA-binding domain"/>
    <property type="match status" value="1"/>
</dbReference>
<evidence type="ECO:0000313" key="3">
    <source>
        <dbReference type="EMBL" id="GFY34215.1"/>
    </source>
</evidence>